<evidence type="ECO:0000256" key="4">
    <source>
        <dbReference type="ARBA" id="ARBA00022801"/>
    </source>
</evidence>
<reference evidence="11" key="2">
    <citation type="journal article" date="2023" name="Infect Dis Poverty">
        <title>Chromosome-scale genome of the human blood fluke Schistosoma mekongi and its implications for public health.</title>
        <authorList>
            <person name="Zhou M."/>
            <person name="Xu L."/>
            <person name="Xu D."/>
            <person name="Chen W."/>
            <person name="Khan J."/>
            <person name="Hu Y."/>
            <person name="Huang H."/>
            <person name="Wei H."/>
            <person name="Zhang Y."/>
            <person name="Chusongsang P."/>
            <person name="Tanasarnprasert K."/>
            <person name="Hu X."/>
            <person name="Limpanont Y."/>
            <person name="Lv Z."/>
        </authorList>
    </citation>
    <scope>NUCLEOTIDE SEQUENCE</scope>
    <source>
        <strain evidence="11">LV_2022a</strain>
    </source>
</reference>
<dbReference type="Proteomes" id="UP001292079">
    <property type="component" value="Unassembled WGS sequence"/>
</dbReference>
<feature type="active site" evidence="7">
    <location>
        <position position="270"/>
    </location>
</feature>
<dbReference type="InterPro" id="IPR001461">
    <property type="entry name" value="Aspartic_peptidase_A1"/>
</dbReference>
<dbReference type="AlphaFoldDB" id="A0AAE1ZCU8"/>
<keyword evidence="6" id="KW-0325">Glycoprotein</keyword>
<feature type="domain" description="Peptidase A1" evidence="10">
    <location>
        <begin position="66"/>
        <end position="376"/>
    </location>
</feature>
<comment type="caution">
    <text evidence="11">The sequence shown here is derived from an EMBL/GenBank/DDBJ whole genome shotgun (WGS) entry which is preliminary data.</text>
</comment>
<evidence type="ECO:0000256" key="3">
    <source>
        <dbReference type="ARBA" id="ARBA00022750"/>
    </source>
</evidence>
<evidence type="ECO:0000313" key="12">
    <source>
        <dbReference type="Proteomes" id="UP001292079"/>
    </source>
</evidence>
<evidence type="ECO:0000256" key="9">
    <source>
        <dbReference type="RuleBase" id="RU000454"/>
    </source>
</evidence>
<keyword evidence="12" id="KW-1185">Reference proteome</keyword>
<evidence type="ECO:0000259" key="10">
    <source>
        <dbReference type="PROSITE" id="PS51767"/>
    </source>
</evidence>
<name>A0AAE1ZCU8_SCHME</name>
<gene>
    <name evidence="11" type="ORF">MN116_004820</name>
</gene>
<keyword evidence="3 9" id="KW-0064">Aspartyl protease</keyword>
<evidence type="ECO:0000256" key="5">
    <source>
        <dbReference type="ARBA" id="ARBA00023157"/>
    </source>
</evidence>
<dbReference type="InterPro" id="IPR033121">
    <property type="entry name" value="PEPTIDASE_A1"/>
</dbReference>
<dbReference type="PROSITE" id="PS51767">
    <property type="entry name" value="PEPTIDASE_A1"/>
    <property type="match status" value="1"/>
</dbReference>
<dbReference type="SUPFAM" id="SSF50630">
    <property type="entry name" value="Acid proteases"/>
    <property type="match status" value="1"/>
</dbReference>
<feature type="disulfide bond" evidence="8">
    <location>
        <begin position="304"/>
        <end position="337"/>
    </location>
</feature>
<dbReference type="PANTHER" id="PTHR47966:SF51">
    <property type="entry name" value="BETA-SITE APP-CLEAVING ENZYME, ISOFORM A-RELATED"/>
    <property type="match status" value="1"/>
</dbReference>
<comment type="similarity">
    <text evidence="1 9">Belongs to the peptidase A1 family.</text>
</comment>
<sequence length="424" mass="47102">MLHLILLFHFVSSEVVRVPLFPLKSTWRSLIEFETSLENVQKVWFSRFSNVKPSPEYLKNYLDAQYYGNITIGTPPQLFSVVFDTGSSNLWVPSKKCSYLDIACLLHRKYDSSRSSTYVRNGTKFSIRYGTGSLSGFLSTDSLQLGSIGIKGQTFGEATKQPGLVFVTARFDGILGMAYPSLAVDGVTPVFVNMIKQGVVDSPVFSFYLNRNITNVLGGELMIGGIDDKYYTGEINYVNLTENSYWLFEMDNLTISDLSVCTDGCLAIADTGTSMIAGPTDEVKQINQKLGATYLPGGIYTVSCDAIDSLPSIDFVINGKHMTLEPTDYIMKVSKICLTGFIGMDLPRKKLWILGDVFIGKFYTIFDMGENRVGFAKAVKPDSRYHTKVYSPMLRLFPAQSIPKVSAKSPNKVFAFSKLLVDVN</sequence>
<dbReference type="PRINTS" id="PR00792">
    <property type="entry name" value="PEPSIN"/>
</dbReference>
<dbReference type="GO" id="GO:0005764">
    <property type="term" value="C:lysosome"/>
    <property type="evidence" value="ECO:0007669"/>
    <property type="project" value="TreeGrafter"/>
</dbReference>
<dbReference type="InterPro" id="IPR001969">
    <property type="entry name" value="Aspartic_peptidase_AS"/>
</dbReference>
<evidence type="ECO:0000256" key="2">
    <source>
        <dbReference type="ARBA" id="ARBA00022670"/>
    </source>
</evidence>
<organism evidence="11 12">
    <name type="scientific">Schistosoma mekongi</name>
    <name type="common">Parasitic worm</name>
    <dbReference type="NCBI Taxonomy" id="38744"/>
    <lineage>
        <taxon>Eukaryota</taxon>
        <taxon>Metazoa</taxon>
        <taxon>Spiralia</taxon>
        <taxon>Lophotrochozoa</taxon>
        <taxon>Platyhelminthes</taxon>
        <taxon>Trematoda</taxon>
        <taxon>Digenea</taxon>
        <taxon>Strigeidida</taxon>
        <taxon>Schistosomatoidea</taxon>
        <taxon>Schistosomatidae</taxon>
        <taxon>Schistosoma</taxon>
    </lineage>
</organism>
<dbReference type="Gene3D" id="2.40.70.10">
    <property type="entry name" value="Acid Proteases"/>
    <property type="match status" value="2"/>
</dbReference>
<evidence type="ECO:0000256" key="6">
    <source>
        <dbReference type="ARBA" id="ARBA00023180"/>
    </source>
</evidence>
<feature type="active site" evidence="7">
    <location>
        <position position="84"/>
    </location>
</feature>
<accession>A0AAE1ZCU8</accession>
<dbReference type="Pfam" id="PF00026">
    <property type="entry name" value="Asp"/>
    <property type="match status" value="1"/>
</dbReference>
<dbReference type="FunFam" id="2.40.70.10:FF:000004">
    <property type="entry name" value="Pepsin A"/>
    <property type="match status" value="1"/>
</dbReference>
<dbReference type="PROSITE" id="PS00141">
    <property type="entry name" value="ASP_PROTEASE"/>
    <property type="match status" value="2"/>
</dbReference>
<protein>
    <recommendedName>
        <fullName evidence="10">Peptidase A1 domain-containing protein</fullName>
    </recommendedName>
</protein>
<dbReference type="Gene3D" id="2.60.40.1960">
    <property type="match status" value="1"/>
</dbReference>
<evidence type="ECO:0000256" key="8">
    <source>
        <dbReference type="PIRSR" id="PIRSR601461-2"/>
    </source>
</evidence>
<evidence type="ECO:0000256" key="7">
    <source>
        <dbReference type="PIRSR" id="PIRSR601461-1"/>
    </source>
</evidence>
<keyword evidence="4 9" id="KW-0378">Hydrolase</keyword>
<dbReference type="FunFam" id="2.40.70.10:FF:000002">
    <property type="entry name" value="Vacuolar aspartic proteinase"/>
    <property type="match status" value="1"/>
</dbReference>
<evidence type="ECO:0000256" key="1">
    <source>
        <dbReference type="ARBA" id="ARBA00007447"/>
    </source>
</evidence>
<keyword evidence="5 8" id="KW-1015">Disulfide bond</keyword>
<proteinExistence type="inferred from homology"/>
<dbReference type="GO" id="GO:0006508">
    <property type="term" value="P:proteolysis"/>
    <property type="evidence" value="ECO:0007669"/>
    <property type="project" value="UniProtKB-KW"/>
</dbReference>
<dbReference type="InterPro" id="IPR021109">
    <property type="entry name" value="Peptidase_aspartic_dom_sf"/>
</dbReference>
<reference evidence="11" key="1">
    <citation type="submission" date="2022-04" db="EMBL/GenBank/DDBJ databases">
        <authorList>
            <person name="Xu L."/>
            <person name="Lv Z."/>
        </authorList>
    </citation>
    <scope>NUCLEOTIDE SEQUENCE</scope>
    <source>
        <strain evidence="11">LV_2022a</strain>
    </source>
</reference>
<dbReference type="EMBL" id="JALJAT010000003">
    <property type="protein sequence ID" value="KAK4471388.1"/>
    <property type="molecule type" value="Genomic_DNA"/>
</dbReference>
<dbReference type="PANTHER" id="PTHR47966">
    <property type="entry name" value="BETA-SITE APP-CLEAVING ENZYME, ISOFORM A-RELATED"/>
    <property type="match status" value="1"/>
</dbReference>
<keyword evidence="2 9" id="KW-0645">Protease</keyword>
<dbReference type="GO" id="GO:0004190">
    <property type="term" value="F:aspartic-type endopeptidase activity"/>
    <property type="evidence" value="ECO:0007669"/>
    <property type="project" value="UniProtKB-KW"/>
</dbReference>
<evidence type="ECO:0000313" key="11">
    <source>
        <dbReference type="EMBL" id="KAK4471388.1"/>
    </source>
</evidence>
<feature type="disulfide bond" evidence="8">
    <location>
        <begin position="97"/>
        <end position="104"/>
    </location>
</feature>
<feature type="disulfide bond" evidence="8">
    <location>
        <begin position="261"/>
        <end position="265"/>
    </location>
</feature>